<keyword evidence="3 21" id="KW-0696">RNA-directed RNA polymerase</keyword>
<comment type="catalytic activity">
    <reaction evidence="19">
        <text>a 5'-end (5'-triphosphoguanosine)-adenylyl-adenylyl-cytidylyl-adenosine in mRNA + 2 S-adenosyl-L-methionine = a 5'-end (N(7)-methyl 5'-triphosphoguanosine)-(2'-O-methyladenylyl)-adenylyl-cytidylyl-adenosine in mRNA + 2 S-adenosyl-L-homocysteine + H(+)</text>
        <dbReference type="Rhea" id="RHEA:65376"/>
        <dbReference type="Rhea" id="RHEA-COMP:16797"/>
        <dbReference type="Rhea" id="RHEA-COMP:16798"/>
        <dbReference type="ChEBI" id="CHEBI:15378"/>
        <dbReference type="ChEBI" id="CHEBI:57856"/>
        <dbReference type="ChEBI" id="CHEBI:59789"/>
        <dbReference type="ChEBI" id="CHEBI:156483"/>
        <dbReference type="ChEBI" id="CHEBI:156484"/>
        <dbReference type="EC" id="2.1.1.375"/>
    </reaction>
</comment>
<comment type="catalytic activity">
    <reaction evidence="21">
        <text>RNA(n) + a ribonucleoside 5'-triphosphate = RNA(n+1) + diphosphate</text>
        <dbReference type="Rhea" id="RHEA:21248"/>
        <dbReference type="Rhea" id="RHEA-COMP:14527"/>
        <dbReference type="Rhea" id="RHEA-COMP:17342"/>
        <dbReference type="ChEBI" id="CHEBI:33019"/>
        <dbReference type="ChEBI" id="CHEBI:61557"/>
        <dbReference type="ChEBI" id="CHEBI:140395"/>
        <dbReference type="EC" id="2.7.7.48"/>
    </reaction>
</comment>
<dbReference type="KEGG" id="vg:80539195"/>
<reference evidence="24" key="2">
    <citation type="submission" date="2020-03" db="EMBL/GenBank/DDBJ databases">
        <authorList>
            <person name="Kafer S."/>
            <person name="Paraskevopoulou S."/>
            <person name="Zirkel F."/>
            <person name="Wieseke N."/>
            <person name="Donath A."/>
            <person name="Petersen M."/>
            <person name="Jones T.C."/>
            <person name="Liu S."/>
            <person name="Zhou X."/>
            <person name="Middendorf M."/>
            <person name="Junglen S."/>
            <person name="Misof B."/>
            <person name="Drosten C."/>
        </authorList>
    </citation>
    <scope>NUCLEOTIDE SEQUENCE</scope>
    <source>
        <strain evidence="24">OKIAV107</strain>
    </source>
</reference>
<feature type="domain" description="RdRp catalytic" evidence="22">
    <location>
        <begin position="576"/>
        <end position="772"/>
    </location>
</feature>
<dbReference type="Proteomes" id="UP000831182">
    <property type="component" value="Segment"/>
</dbReference>
<dbReference type="Pfam" id="PF00946">
    <property type="entry name" value="Mononeg_RNA_pol"/>
    <property type="match status" value="1"/>
</dbReference>
<keyword evidence="14 21" id="KW-0506">mRNA capping</keyword>
<protein>
    <recommendedName>
        <fullName evidence="21">RNA-directed RNA polymerase L</fullName>
        <shortName evidence="21">Protein L</shortName>
    </recommendedName>
    <alternativeName>
        <fullName evidence="21">Large structural protein</fullName>
    </alternativeName>
    <alternativeName>
        <fullName evidence="21">Replicase</fullName>
    </alternativeName>
    <alternativeName>
        <fullName evidence="21">Transcriptase</fullName>
    </alternativeName>
    <domain>
        <recommendedName>
            <fullName evidence="21">RNA-directed RNA polymerase</fullName>
            <ecNumber evidence="21">2.7.7.48</ecNumber>
        </recommendedName>
    </domain>
    <domain>
        <recommendedName>
            <fullName evidence="21">GTP phosphohydrolase</fullName>
            <ecNumber evidence="21">3.6.1.-</ecNumber>
        </recommendedName>
    </domain>
    <domain>
        <recommendedName>
            <fullName evidence="21">GDP polyribonucleotidyltransferase</fullName>
            <ecNumber evidence="21">2.7.7.88</ecNumber>
        </recommendedName>
        <alternativeName>
            <fullName evidence="21">PRNTase</fullName>
        </alternativeName>
    </domain>
    <domain>
        <recommendedName>
            <fullName evidence="21">mRNA (nucleoside-2'-O-)-methyltransferase</fullName>
            <shortName evidence="21">N1-2'-O-MTase</shortName>
            <ecNumber evidence="21">2.1.1.-</ecNumber>
        </recommendedName>
    </domain>
    <domain>
        <recommendedName>
            <fullName evidence="21">mRNA (guanine-N(7)-)-methyltransferase</fullName>
            <shortName evidence="21">G-N7-MTase</shortName>
        </recommendedName>
    </domain>
</protein>
<evidence type="ECO:0000256" key="12">
    <source>
        <dbReference type="ARBA" id="ARBA00022844"/>
    </source>
</evidence>
<keyword evidence="4 21" id="KW-0489">Methyltransferase</keyword>
<dbReference type="GO" id="GO:0003968">
    <property type="term" value="F:RNA-directed RNA polymerase activity"/>
    <property type="evidence" value="ECO:0007669"/>
    <property type="project" value="UniProtKB-KW"/>
</dbReference>
<organism evidence="24 25">
    <name type="scientific">Coleopteran arli-related virus OKIAV107</name>
    <dbReference type="NCBI Taxonomy" id="2746353"/>
    <lineage>
        <taxon>Viruses</taxon>
        <taxon>Riboviria</taxon>
        <taxon>Orthornavirae</taxon>
        <taxon>Negarnaviricota</taxon>
        <taxon>Haploviricotina</taxon>
        <taxon>Monjiviricetes</taxon>
        <taxon>Mononegavirales</taxon>
        <taxon>Lispiviridae</taxon>
        <taxon>Cybitervirus</taxon>
        <taxon>Cybitervirus niederense</taxon>
    </lineage>
</organism>
<evidence type="ECO:0000256" key="5">
    <source>
        <dbReference type="ARBA" id="ARBA00022664"/>
    </source>
</evidence>
<evidence type="ECO:0000256" key="7">
    <source>
        <dbReference type="ARBA" id="ARBA00022691"/>
    </source>
</evidence>
<keyword evidence="13 21" id="KW-0693">Viral RNA replication</keyword>
<keyword evidence="8 21" id="KW-0548">Nucleotidyltransferase</keyword>
<dbReference type="EC" id="2.7.7.48" evidence="21"/>
<comment type="catalytic activity">
    <reaction evidence="20 21">
        <text>GTP + H2O = GDP + phosphate + H(+)</text>
        <dbReference type="Rhea" id="RHEA:19669"/>
        <dbReference type="ChEBI" id="CHEBI:15377"/>
        <dbReference type="ChEBI" id="CHEBI:15378"/>
        <dbReference type="ChEBI" id="CHEBI:37565"/>
        <dbReference type="ChEBI" id="CHEBI:43474"/>
        <dbReference type="ChEBI" id="CHEBI:58189"/>
    </reaction>
</comment>
<dbReference type="EMBL" id="MT153516">
    <property type="protein sequence ID" value="QMP82314.1"/>
    <property type="molecule type" value="Viral_cRNA"/>
</dbReference>
<evidence type="ECO:0000256" key="4">
    <source>
        <dbReference type="ARBA" id="ARBA00022603"/>
    </source>
</evidence>
<comment type="catalytic activity">
    <reaction evidence="16">
        <text>a 5'-end triphospho-adenylyl-adenylyl-cytidylyl-adenosine in mRNA + GDP + H(+) = a 5'-end (5'-triphosphoguanosine)-adenylyl-adenylyl-cytidylyl-adenosine in mRNA + diphosphate</text>
        <dbReference type="Rhea" id="RHEA:65436"/>
        <dbReference type="Rhea" id="RHEA-COMP:16797"/>
        <dbReference type="Rhea" id="RHEA-COMP:16799"/>
        <dbReference type="ChEBI" id="CHEBI:15378"/>
        <dbReference type="ChEBI" id="CHEBI:33019"/>
        <dbReference type="ChEBI" id="CHEBI:58189"/>
        <dbReference type="ChEBI" id="CHEBI:156484"/>
        <dbReference type="ChEBI" id="CHEBI:156503"/>
        <dbReference type="EC" id="2.7.7.88"/>
    </reaction>
</comment>
<dbReference type="PROSITE" id="PS50526">
    <property type="entry name" value="RDRP_SSRNA_NEG_NONSEG"/>
    <property type="match status" value="1"/>
</dbReference>
<evidence type="ECO:0000256" key="13">
    <source>
        <dbReference type="ARBA" id="ARBA00022953"/>
    </source>
</evidence>
<feature type="domain" description="Mononegavirus-type SAM-dependent 2'-O-MTase" evidence="23">
    <location>
        <begin position="1651"/>
        <end position="1841"/>
    </location>
</feature>
<evidence type="ECO:0000256" key="10">
    <source>
        <dbReference type="ARBA" id="ARBA00022801"/>
    </source>
</evidence>
<evidence type="ECO:0000259" key="23">
    <source>
        <dbReference type="PROSITE" id="PS51590"/>
    </source>
</evidence>
<evidence type="ECO:0000256" key="6">
    <source>
        <dbReference type="ARBA" id="ARBA00022679"/>
    </source>
</evidence>
<dbReference type="InterPro" id="IPR016269">
    <property type="entry name" value="RNA-dir_pol_paramyxovirus"/>
</dbReference>
<dbReference type="GO" id="GO:0044423">
    <property type="term" value="C:virion component"/>
    <property type="evidence" value="ECO:0007669"/>
    <property type="project" value="UniProtKB-KW"/>
</dbReference>
<dbReference type="GO" id="GO:0030430">
    <property type="term" value="C:host cell cytoplasm"/>
    <property type="evidence" value="ECO:0007669"/>
    <property type="project" value="UniProtKB-SubCell"/>
</dbReference>
<dbReference type="Pfam" id="PF14318">
    <property type="entry name" value="Mononeg_mRNAcap"/>
    <property type="match status" value="1"/>
</dbReference>
<comment type="catalytic activity">
    <reaction evidence="17 21">
        <text>a 5'-end (5'-triphosphoguanosine)-(2'-O-methyladenylyl)-adenylyl-cytidylyl-adenosine in mRNA + S-adenosyl-L-methionine = a 5'-end (N(7)-methyl 5'-triphosphoguanosine)-(2'-O-methyladenylyl)-adenylyl-cytidylyl-adenosine in mRNA + S-adenosyl-L-homocysteine</text>
        <dbReference type="Rhea" id="RHEA:65440"/>
        <dbReference type="Rhea" id="RHEA-COMP:16798"/>
        <dbReference type="Rhea" id="RHEA-COMP:16801"/>
        <dbReference type="ChEBI" id="CHEBI:57856"/>
        <dbReference type="ChEBI" id="CHEBI:59789"/>
        <dbReference type="ChEBI" id="CHEBI:156482"/>
        <dbReference type="ChEBI" id="CHEBI:156483"/>
    </reaction>
</comment>
<evidence type="ECO:0000256" key="11">
    <source>
        <dbReference type="ARBA" id="ARBA00022840"/>
    </source>
</evidence>
<dbReference type="EC" id="2.1.1.-" evidence="21"/>
<keyword evidence="10" id="KW-0378">Hydrolase</keyword>
<keyword evidence="5 21" id="KW-0507">mRNA processing</keyword>
<evidence type="ECO:0000256" key="17">
    <source>
        <dbReference type="ARBA" id="ARBA00024499"/>
    </source>
</evidence>
<evidence type="ECO:0000256" key="1">
    <source>
        <dbReference type="ARBA" id="ARBA00003132"/>
    </source>
</evidence>
<comment type="similarity">
    <text evidence="2 21">Belongs to the paramyxovirus L protein family.</text>
</comment>
<keyword evidence="6 21" id="KW-0808">Transferase</keyword>
<evidence type="ECO:0000256" key="19">
    <source>
        <dbReference type="ARBA" id="ARBA00047370"/>
    </source>
</evidence>
<evidence type="ECO:0000256" key="21">
    <source>
        <dbReference type="PIRNR" id="PIRNR000830"/>
    </source>
</evidence>
<comment type="catalytic activity">
    <reaction evidence="18 21">
        <text>a 5'-end (5'-triphosphoguanosine)-adenylyl-adenylyl-cytidylyl-adenosine in mRNA + S-adenosyl-L-methionine = a 5'-end (5'-triphosphoguanosine)-(2'-O-methyladenylyl)-adenylyl-cytidylyl-adenosine in mRNA + S-adenosyl-L-homocysteine + H(+)</text>
        <dbReference type="Rhea" id="RHEA:65380"/>
        <dbReference type="Rhea" id="RHEA-COMP:16797"/>
        <dbReference type="Rhea" id="RHEA-COMP:16801"/>
        <dbReference type="ChEBI" id="CHEBI:15378"/>
        <dbReference type="ChEBI" id="CHEBI:57856"/>
        <dbReference type="ChEBI" id="CHEBI:59789"/>
        <dbReference type="ChEBI" id="CHEBI:156482"/>
        <dbReference type="ChEBI" id="CHEBI:156484"/>
    </reaction>
</comment>
<dbReference type="EC" id="2.7.7.88" evidence="21"/>
<name>A0AAE7LSQ3_9MONO</name>
<evidence type="ECO:0000256" key="2">
    <source>
        <dbReference type="ARBA" id="ARBA00007934"/>
    </source>
</evidence>
<dbReference type="GeneID" id="80539195"/>
<comment type="function">
    <text evidence="21">RNA-directed RNA polymerase that catalyzes the transcription of viral mRNAs, their capping and polyadenylation. The template is composed of the viral RNA tightly encapsidated by the nucleoprotein (N). The viral polymerase binds to the genomic RNA at the 3' leader promoter, and transcribes subsequently all viral mRNAs with a decreasing efficiency. The first gene is the most transcribed, and the last the least transcribed. The viral phosphoprotein acts as a processivity factor. Capping is concomitant with initiation of mRNA transcription. Indeed, a GDP polyribonucleotidyl transferase (PRNTase) adds the cap structure when the nascent RNA chain length has reached few nucleotides. Ribose 2'-O methylation of viral mRNA cap precedes and facilitates subsequent guanine-N-7 methylation, both activities being carried by the viral polymerase. Polyadenylation of mRNAs occur by a stuttering mechanism at a slipery stop site present at the end viral genes. After finishing transcription of a mRNA, the polymerase can resume transcription of the downstream gene.</text>
</comment>
<keyword evidence="9 21" id="KW-0547">Nucleotide-binding</keyword>
<evidence type="ECO:0000256" key="20">
    <source>
        <dbReference type="ARBA" id="ARBA00048548"/>
    </source>
</evidence>
<dbReference type="GO" id="GO:0016787">
    <property type="term" value="F:hydrolase activity"/>
    <property type="evidence" value="ECO:0007669"/>
    <property type="project" value="UniProtKB-KW"/>
</dbReference>
<dbReference type="GO" id="GO:0005524">
    <property type="term" value="F:ATP binding"/>
    <property type="evidence" value="ECO:0007669"/>
    <property type="project" value="UniProtKB-KW"/>
</dbReference>
<dbReference type="PIRSF" id="PIRSF000830">
    <property type="entry name" value="RNA_pol_ParamyxoV"/>
    <property type="match status" value="1"/>
</dbReference>
<dbReference type="InterPro" id="IPR026890">
    <property type="entry name" value="Mononeg_mRNAcap"/>
</dbReference>
<dbReference type="InterPro" id="IPR025786">
    <property type="entry name" value="Mononega_L_MeTrfase"/>
</dbReference>
<dbReference type="GO" id="GO:0004482">
    <property type="term" value="F:mRNA 5'-cap (guanine-N7-)-methyltransferase activity"/>
    <property type="evidence" value="ECO:0007669"/>
    <property type="project" value="InterPro"/>
</dbReference>
<keyword evidence="12 21" id="KW-0946">Virion</keyword>
<evidence type="ECO:0000313" key="24">
    <source>
        <dbReference type="EMBL" id="QMP82314.1"/>
    </source>
</evidence>
<evidence type="ECO:0000313" key="25">
    <source>
        <dbReference type="Proteomes" id="UP000831182"/>
    </source>
</evidence>
<reference evidence="24" key="1">
    <citation type="journal article" date="2019" name="PLoS Pathog.">
        <title>Re-assessing the diversity of negative strand RNA viruses in insects.</title>
        <authorList>
            <person name="Kafer S."/>
            <person name="Paraskevopoulou S."/>
            <person name="Zirkel F."/>
            <person name="Wieseke N."/>
            <person name="Donath A."/>
            <person name="Petersen M."/>
            <person name="Jones T.C."/>
            <person name="Liu S."/>
            <person name="Zhou X."/>
            <person name="Middendorf M."/>
            <person name="Junglen S."/>
            <person name="Misof B."/>
            <person name="Drosten C."/>
        </authorList>
    </citation>
    <scope>NUCLEOTIDE SEQUENCE</scope>
    <source>
        <strain evidence="24">OKIAV107</strain>
    </source>
</reference>
<evidence type="ECO:0000259" key="22">
    <source>
        <dbReference type="PROSITE" id="PS50526"/>
    </source>
</evidence>
<evidence type="ECO:0000256" key="14">
    <source>
        <dbReference type="ARBA" id="ARBA00023042"/>
    </source>
</evidence>
<keyword evidence="7 21" id="KW-0949">S-adenosyl-L-methionine</keyword>
<evidence type="ECO:0000256" key="9">
    <source>
        <dbReference type="ARBA" id="ARBA00022741"/>
    </source>
</evidence>
<comment type="function">
    <text evidence="1 21">RNA-directed RNA polymerase that catalyzes the replication of viral genomic RNA. The template is composed of the viral RNA tightly encapsidated by the nucleoprotein (N). The replicase mode is dependent on intracellular N protein concentration. In this mode, the polymerase replicates the whole viral genome without recognizing transcriptional signals, and the replicated genome is not caped or polyadenylated.</text>
</comment>
<sequence>MSSEDININPTPDSHLQNPLRDCNRSLLSRGLQFIELNKIKLDKEFNNLSLLLKKFDKSIPVYIAELALKCPYENNRVNTDSEKIYGLLLSEVYNKEYPISNFIKRILPNVWRNVQRYLSIHKPFKDIKLSVEEAPLTEEILRLYSVKQNWELIRLRMQKKRINKDTSWSLIKHDCSNHFKTIYVSQHYAIIGNKDDFDQWMLDYDQVMMISDTLIGRVFSILYLEITPDSVKYKFDTSILTEIYKTWDRLFANYGNDTYKIVKAWEPIIQGLLLKNHDPLRISSDFLPSVVKDYDDILRPHITDQINYLSQLSLNEYQLSELHGIYRHWGHPTVDEAAGCSKVKNIAKNRSFPKIKMLKKAKGIFARHFCISFIQGHGRWPRVNLLKIRSKKGPLYKAIENNITNINFFSPRFSLHDWEEVEFMKEFEFDYHIDYLDVCEDKAISPYLNDLPTIYAKESLGWDPGKPTSSRRVLLELMRKTTVSPVDICKKIMNREVPDQWKIILVHSKEREIKIEPRLFAMFVLEMRIYYCITEANISNTIFRYFPQQTMTLSENELTKRLYSMANDDSTDLTLPVFMSIDFKSWNIHWQYATTYETFKHIDDLFGTPGLYTYSHIFFQEAIVALSSRFNPPKCIITSSRRRWKQNITDDDDLLWKNHLGGFEGIRQKGWTLVTILLLLIVELRTGIKSYIIGQGDNQFLKLMLPIDKRTRNLDKNAYIYSHQEKISNMLKDYMAILSTTASGFNLVIKTEESWFSSCIINYGKDILINGAYMSQGMKRISRIMPDINDLFPTMSKNITSLQTTGLATSQKSYDTWGPFFLCSVETILTIDREIRLSLMSGIKHNKRYREWIESDHGISFILHGDTNCTSVPILNPNSYIYRGHPDPLTAYLTVLTENYHNCTTCRNILVWLVRGKFKLGKGDPELLINDPLSLNIDSPTQVSQIFKNEIMKKVKGTVKNKELKEIFRYDSEKEDKSIYDFLITTEPFYPRLCHEIILQTVTGTREYIISKFSSARTTQQLLNTSELKTFFQKIIRSEEEMLKHWVHLSFQINIHGSGFDLKGPLCPTTIASNLRNITWREPLKGKIISGVTIPFPLHQFAISVATGLEHRDCTGETEYILYNMYSTINSDLTHTRGPYQPFYGHKTRERQSGKIYQIPQISRPLQASERLIQIYQWCLLNDDHMTAFVSSLIATRTNIPLDILELCTNTISSGSQFHRLNDHFTKRGVLMNTRPNTSSHIYVSTDNMGKYSRGSDNVNLHYQGALLVALTYIHYLTVYSINVPIKVLHQHYSCKQCEEYIPDTKVYSNTPPPRIKSYSENPLIYKRLEDVPTFLTPDSLTFKMVRSGSPSMALAHIIFSRILKNMHNTVWGTNQKNKVYSTKVSVRMIIDIGIDSILTDLALLIYLYFQSDFTHIIHILCTYQREIWQDLGPACLMPENLSILYYLTGKSYQPQLFESLTGVCRLLSRGLSLKIREVEKKGIKSHRKIVFYNIKGLSITKIFNMWSYFVYLISDKTVDLRALCKNISTEAGSISNIPSKTDLDTIDNTIKNHPNKQYALFSWNIAPLCLSKITAENSLGLRSIIKQHIPKVEKVGLGSMRSIKFLNTSFVHYIEIPLIEREMTMFSGLFLDDSVSNPPRNYMDHSYHLVHNLSSGYLKMIQILVSMKLEDVENPICLADGEGSVALLVYRLYQHPVIFNTIFNKSQSIAHRAINAIPAEFISDKEGVKLYDLSVLYGGDLTDPDFLNIFLNSLPDKSSLITFDAESGKGFTASQQYSMCKSVLKICIKTSCTLLIYKLYITSLYATRAVLSLINTVYESITLTVPVFSSNESYEVYAICTQFNSLTTLQAVGSHITQLGLALNQTLHNLMSERLTKYPHQYNNPIWKEITNIGTKLGFNNSLTHNFCRLSDYNVSLESCDDIVGAIQNVLSDIQDMIVKEWNGLYKISKGDILTPLEKATVGSSGSSHRMLDCFLSWKCNYLILSKILHIKSIRQILERTEELFCVDGSIYTSTGKCVYLYEYKYRYINSNYIRSIWVVWGHQNQV</sequence>
<keyword evidence="11 21" id="KW-0067">ATP-binding</keyword>
<keyword evidence="15" id="KW-0511">Multifunctional enzyme</keyword>
<dbReference type="PROSITE" id="PS51590">
    <property type="entry name" value="SAM_MT_MNV_L"/>
    <property type="match status" value="1"/>
</dbReference>
<evidence type="ECO:0000256" key="3">
    <source>
        <dbReference type="ARBA" id="ARBA00022484"/>
    </source>
</evidence>
<evidence type="ECO:0000256" key="8">
    <source>
        <dbReference type="ARBA" id="ARBA00022695"/>
    </source>
</evidence>
<evidence type="ECO:0000256" key="18">
    <source>
        <dbReference type="ARBA" id="ARBA00047332"/>
    </source>
</evidence>
<keyword evidence="25" id="KW-1185">Reference proteome</keyword>
<dbReference type="InterPro" id="IPR014023">
    <property type="entry name" value="Mononeg_RNA_pol_cat"/>
</dbReference>
<dbReference type="EC" id="3.6.1.-" evidence="21"/>
<comment type="subcellular location">
    <subcellularLocation>
        <location evidence="21">Virion</location>
    </subcellularLocation>
    <subcellularLocation>
        <location evidence="21">Host cytoplasm</location>
    </subcellularLocation>
</comment>
<proteinExistence type="inferred from homology"/>
<keyword evidence="21" id="KW-1035">Host cytoplasm</keyword>
<accession>A0AAE7LSQ3</accession>
<evidence type="ECO:0000256" key="15">
    <source>
        <dbReference type="ARBA" id="ARBA00023268"/>
    </source>
</evidence>
<evidence type="ECO:0000256" key="16">
    <source>
        <dbReference type="ARBA" id="ARBA00024494"/>
    </source>
</evidence>
<dbReference type="RefSeq" id="YP_010800583.1">
    <property type="nucleotide sequence ID" value="NC_076877.1"/>
</dbReference>